<protein>
    <submittedName>
        <fullName evidence="2">Uncharacterized protein</fullName>
    </submittedName>
</protein>
<dbReference type="KEGG" id="pfla:Pflav_049710"/>
<feature type="compositionally biased region" description="Pro residues" evidence="1">
    <location>
        <begin position="106"/>
        <end position="125"/>
    </location>
</feature>
<evidence type="ECO:0000256" key="1">
    <source>
        <dbReference type="SAM" id="MobiDB-lite"/>
    </source>
</evidence>
<feature type="region of interest" description="Disordered" evidence="1">
    <location>
        <begin position="97"/>
        <end position="129"/>
    </location>
</feature>
<reference evidence="2 3" key="2">
    <citation type="submission" date="2020-03" db="EMBL/GenBank/DDBJ databases">
        <authorList>
            <person name="Ichikawa N."/>
            <person name="Kimura A."/>
            <person name="Kitahashi Y."/>
            <person name="Uohara A."/>
        </authorList>
    </citation>
    <scope>NUCLEOTIDE SEQUENCE [LARGE SCALE GENOMIC DNA]</scope>
    <source>
        <strain evidence="2 3">NBRC 107702</strain>
    </source>
</reference>
<dbReference type="EMBL" id="AP022870">
    <property type="protein sequence ID" value="BCB78561.1"/>
    <property type="molecule type" value="Genomic_DNA"/>
</dbReference>
<dbReference type="RefSeq" id="WP_173038210.1">
    <property type="nucleotide sequence ID" value="NZ_AP022870.1"/>
</dbReference>
<dbReference type="AlphaFoldDB" id="A0A6F8XXV7"/>
<keyword evidence="3" id="KW-1185">Reference proteome</keyword>
<evidence type="ECO:0000313" key="2">
    <source>
        <dbReference type="EMBL" id="BCB78561.1"/>
    </source>
</evidence>
<proteinExistence type="predicted"/>
<feature type="region of interest" description="Disordered" evidence="1">
    <location>
        <begin position="152"/>
        <end position="181"/>
    </location>
</feature>
<dbReference type="Proteomes" id="UP000502508">
    <property type="component" value="Chromosome"/>
</dbReference>
<feature type="region of interest" description="Disordered" evidence="1">
    <location>
        <begin position="388"/>
        <end position="448"/>
    </location>
</feature>
<gene>
    <name evidence="2" type="ORF">Pflav_049710</name>
</gene>
<reference evidence="2 3" key="1">
    <citation type="submission" date="2020-03" db="EMBL/GenBank/DDBJ databases">
        <title>Whole genome shotgun sequence of Phytohabitans flavus NBRC 107702.</title>
        <authorList>
            <person name="Komaki H."/>
            <person name="Tamura T."/>
        </authorList>
    </citation>
    <scope>NUCLEOTIDE SEQUENCE [LARGE SCALE GENOMIC DNA]</scope>
    <source>
        <strain evidence="2 3">NBRC 107702</strain>
    </source>
</reference>
<name>A0A6F8XXV7_9ACTN</name>
<accession>A0A6F8XXV7</accession>
<feature type="compositionally biased region" description="Polar residues" evidence="1">
    <location>
        <begin position="399"/>
        <end position="417"/>
    </location>
</feature>
<organism evidence="2 3">
    <name type="scientific">Phytohabitans flavus</name>
    <dbReference type="NCBI Taxonomy" id="1076124"/>
    <lineage>
        <taxon>Bacteria</taxon>
        <taxon>Bacillati</taxon>
        <taxon>Actinomycetota</taxon>
        <taxon>Actinomycetes</taxon>
        <taxon>Micromonosporales</taxon>
        <taxon>Micromonosporaceae</taxon>
    </lineage>
</organism>
<evidence type="ECO:0000313" key="3">
    <source>
        <dbReference type="Proteomes" id="UP000502508"/>
    </source>
</evidence>
<sequence>MAFDAARYDRDVITALRGAHGRLPAGDLWARYAMEPGLGSAQIAAHLSTVRAYWRRRASGPDSRAQVCRLLLAADEQLQRTAGEAMHDPAWWREQARPGTAAGRPEAPPTHRPGPPTPRKAPTSPPIEAQPLAERWRAEARDIVRAQLDRRIATRAPAPARGRTVRPRRAPEAEPSTPDTAVPTGVVELAIGLVSASGRHCRVRCSWLTVTGGEVRVRWSTESPPWSSGTVVGADEIERFGSELSGVAGLAGGRSTLEAELPAGYHVYVPFLIVDGRATVGRLVGHGVAEPVRQLEVEWLGDRAFLTWVWPEDATLAEVEWTSADGIAASHRISRTEYTEDYGLRLPVDRAGGVARVSAISLVAGAEVISPVRAVALDPRPARIGYTVARSSPGGVPATSRSRSSPTWTVQLSTSSLWRRAATGPRRRKTGPWSARSPRWRSPLASRG</sequence>